<keyword evidence="2 4" id="KW-0238">DNA-binding</keyword>
<dbReference type="Pfam" id="PF00486">
    <property type="entry name" value="Trans_reg_C"/>
    <property type="match status" value="1"/>
</dbReference>
<dbReference type="Gene3D" id="1.10.10.10">
    <property type="entry name" value="Winged helix-like DNA-binding domain superfamily/Winged helix DNA-binding domain"/>
    <property type="match status" value="1"/>
</dbReference>
<keyword evidence="1" id="KW-0805">Transcription regulation</keyword>
<gene>
    <name evidence="6" type="ORF">OS242_12195</name>
</gene>
<dbReference type="RefSeq" id="WP_267151974.1">
    <property type="nucleotide sequence ID" value="NZ_JAPMLT010000005.1"/>
</dbReference>
<dbReference type="InterPro" id="IPR001867">
    <property type="entry name" value="OmpR/PhoB-type_DNA-bd"/>
</dbReference>
<feature type="domain" description="OmpR/PhoB-type" evidence="5">
    <location>
        <begin position="1"/>
        <end position="93"/>
    </location>
</feature>
<reference evidence="6 7" key="1">
    <citation type="submission" date="2022-11" db="EMBL/GenBank/DDBJ databases">
        <title>Study of microbial diversity in lake waters.</title>
        <authorList>
            <person name="Zhang J."/>
        </authorList>
    </citation>
    <scope>NUCLEOTIDE SEQUENCE [LARGE SCALE GENOMIC DNA]</scope>
    <source>
        <strain evidence="6 7">DT12</strain>
    </source>
</reference>
<accession>A0ABT3X4G6</accession>
<dbReference type="EMBL" id="JAPMLT010000005">
    <property type="protein sequence ID" value="MCX7570727.1"/>
    <property type="molecule type" value="Genomic_DNA"/>
</dbReference>
<dbReference type="InterPro" id="IPR036388">
    <property type="entry name" value="WH-like_DNA-bd_sf"/>
</dbReference>
<evidence type="ECO:0000313" key="7">
    <source>
        <dbReference type="Proteomes" id="UP001208017"/>
    </source>
</evidence>
<organism evidence="6 7">
    <name type="scientific">Tumebacillus lacus</name>
    <dbReference type="NCBI Taxonomy" id="2995335"/>
    <lineage>
        <taxon>Bacteria</taxon>
        <taxon>Bacillati</taxon>
        <taxon>Bacillota</taxon>
        <taxon>Bacilli</taxon>
        <taxon>Bacillales</taxon>
        <taxon>Alicyclobacillaceae</taxon>
        <taxon>Tumebacillus</taxon>
    </lineage>
</organism>
<name>A0ABT3X4G6_9BACL</name>
<evidence type="ECO:0000313" key="6">
    <source>
        <dbReference type="EMBL" id="MCX7570727.1"/>
    </source>
</evidence>
<dbReference type="SUPFAM" id="SSF46894">
    <property type="entry name" value="C-terminal effector domain of the bipartite response regulators"/>
    <property type="match status" value="1"/>
</dbReference>
<evidence type="ECO:0000256" key="1">
    <source>
        <dbReference type="ARBA" id="ARBA00023015"/>
    </source>
</evidence>
<sequence length="382" mass="44947">MVSIQFRDDEYKVERGGEVIALLPKEYALFRCLYENKNRAFSREQLLNQVWALEAPTDRTVDDHVYRLRKKLSVWGHLMTLETVRGIGYRLTVKAAEQMANPLLGDPEFMEQIQRVLTKYQQVGQGDAIRMLLEQQKMIGIEEVPFFTNYLHMIAGEFGRLVESDLPFWERAYALLHVYCQVTEDLEQALDFYERAIAAKKLPEPEHRELEILNVLDLYLWTGRATKAVERLAITHETVKKYDMEPFLTPVAITEVKVYLSAGDDEMAEAKLRESEALLEMHPYLRETGNFYITKGIWLLYRGQRREGERWIEEGFEVLERSRFVPITLRSLRYVTHYLTTKIQAPDLLARYRKREAALADRYRYKTLEPAVYRLLHQNLSP</sequence>
<evidence type="ECO:0000259" key="5">
    <source>
        <dbReference type="PROSITE" id="PS51755"/>
    </source>
</evidence>
<comment type="caution">
    <text evidence="6">The sequence shown here is derived from an EMBL/GenBank/DDBJ whole genome shotgun (WGS) entry which is preliminary data.</text>
</comment>
<keyword evidence="3" id="KW-0804">Transcription</keyword>
<protein>
    <submittedName>
        <fullName evidence="6">Winged helix-turn-helix domain-containing protein</fullName>
    </submittedName>
</protein>
<proteinExistence type="predicted"/>
<evidence type="ECO:0000256" key="4">
    <source>
        <dbReference type="PROSITE-ProRule" id="PRU01091"/>
    </source>
</evidence>
<dbReference type="InterPro" id="IPR016032">
    <property type="entry name" value="Sig_transdc_resp-reg_C-effctor"/>
</dbReference>
<keyword evidence="7" id="KW-1185">Reference proteome</keyword>
<evidence type="ECO:0000256" key="2">
    <source>
        <dbReference type="ARBA" id="ARBA00023125"/>
    </source>
</evidence>
<dbReference type="CDD" id="cd00383">
    <property type="entry name" value="trans_reg_C"/>
    <property type="match status" value="1"/>
</dbReference>
<evidence type="ECO:0000256" key="3">
    <source>
        <dbReference type="ARBA" id="ARBA00023163"/>
    </source>
</evidence>
<dbReference type="PROSITE" id="PS51755">
    <property type="entry name" value="OMPR_PHOB"/>
    <property type="match status" value="1"/>
</dbReference>
<feature type="DNA-binding region" description="OmpR/PhoB-type" evidence="4">
    <location>
        <begin position="1"/>
        <end position="93"/>
    </location>
</feature>
<dbReference type="SMART" id="SM00862">
    <property type="entry name" value="Trans_reg_C"/>
    <property type="match status" value="1"/>
</dbReference>
<dbReference type="Proteomes" id="UP001208017">
    <property type="component" value="Unassembled WGS sequence"/>
</dbReference>